<protein>
    <submittedName>
        <fullName evidence="1">Uncharacterized protein</fullName>
    </submittedName>
</protein>
<keyword evidence="2" id="KW-1185">Reference proteome</keyword>
<accession>A0ABS5BL16</accession>
<evidence type="ECO:0000313" key="2">
    <source>
        <dbReference type="Proteomes" id="UP000676565"/>
    </source>
</evidence>
<name>A0ABS5BL16_9BACT</name>
<organism evidence="1 2">
    <name type="scientific">Gemmata palustris</name>
    <dbReference type="NCBI Taxonomy" id="2822762"/>
    <lineage>
        <taxon>Bacteria</taxon>
        <taxon>Pseudomonadati</taxon>
        <taxon>Planctomycetota</taxon>
        <taxon>Planctomycetia</taxon>
        <taxon>Gemmatales</taxon>
        <taxon>Gemmataceae</taxon>
        <taxon>Gemmata</taxon>
    </lineage>
</organism>
<dbReference type="Proteomes" id="UP000676565">
    <property type="component" value="Unassembled WGS sequence"/>
</dbReference>
<sequence length="286" mass="32207">MQAKVVEEVRRRIGPKQAEMFSTTDAIAEVVAKTTEQIVLGTIDIPRIIVVPNGEVRSGYKQFKLNVTSIRYPVPSDELWAQNLRSGQREVINLGRGGIEEQRLEDYVVGGLVDFDDVSYDDHADMLYDLATLTVNHLRGYLVDEMDVRKVLRVYQKQIAELIHSQMQQNYWEEATGYEIVVSKGFTELKDSAFTASATDTVLDYRQPPADKGKIGQLVYAGFTKCLYRLQKFQSDTERKMAVILERDSCGGSGRRKGSFKSSTGFHTISRNTSLTSSPKPMIAFT</sequence>
<dbReference type="EMBL" id="JAGKQQ010000001">
    <property type="protein sequence ID" value="MBP3954383.1"/>
    <property type="molecule type" value="Genomic_DNA"/>
</dbReference>
<proteinExistence type="predicted"/>
<reference evidence="1 2" key="1">
    <citation type="submission" date="2021-04" db="EMBL/GenBank/DDBJ databases">
        <authorList>
            <person name="Ivanova A."/>
        </authorList>
    </citation>
    <scope>NUCLEOTIDE SEQUENCE [LARGE SCALE GENOMIC DNA]</scope>
    <source>
        <strain evidence="1 2">G18</strain>
    </source>
</reference>
<comment type="caution">
    <text evidence="1">The sequence shown here is derived from an EMBL/GenBank/DDBJ whole genome shotgun (WGS) entry which is preliminary data.</text>
</comment>
<evidence type="ECO:0000313" key="1">
    <source>
        <dbReference type="EMBL" id="MBP3954383.1"/>
    </source>
</evidence>
<gene>
    <name evidence="1" type="ORF">J8F10_03640</name>
</gene>